<reference evidence="2 3" key="1">
    <citation type="journal article" date="2020" name="Insects">
        <title>Bacteria Belonging to Pseudomonas typographi sp. nov. from the Bark Beetle Ips typographus Have Genomic Potential to Aid in the Host Ecology.</title>
        <authorList>
            <person name="Peral-Aranega E."/>
            <person name="Saati-Santamaria Z."/>
            <person name="Kolarik M."/>
            <person name="Rivas R."/>
            <person name="Garcia-Fraile P."/>
        </authorList>
    </citation>
    <scope>NUCLEOTIDE SEQUENCE [LARGE SCALE GENOMIC DNA]</scope>
    <source>
        <strain evidence="2 3">CA3A</strain>
    </source>
</reference>
<evidence type="ECO:0000256" key="1">
    <source>
        <dbReference type="SAM" id="Phobius"/>
    </source>
</evidence>
<protein>
    <submittedName>
        <fullName evidence="2">DUF969 domain-containing protein</fullName>
    </submittedName>
</protein>
<dbReference type="InterPro" id="IPR010374">
    <property type="entry name" value="DUF969"/>
</dbReference>
<name>A0ABR7Z9K0_9PSED</name>
<feature type="transmembrane region" description="Helical" evidence="1">
    <location>
        <begin position="171"/>
        <end position="190"/>
    </location>
</feature>
<organism evidence="2 3">
    <name type="scientific">Pseudomonas typographi</name>
    <dbReference type="NCBI Taxonomy" id="2715964"/>
    <lineage>
        <taxon>Bacteria</taxon>
        <taxon>Pseudomonadati</taxon>
        <taxon>Pseudomonadota</taxon>
        <taxon>Gammaproteobacteria</taxon>
        <taxon>Pseudomonadales</taxon>
        <taxon>Pseudomonadaceae</taxon>
        <taxon>Pseudomonas</taxon>
    </lineage>
</organism>
<accession>A0ABR7Z9K0</accession>
<dbReference type="RefSeq" id="WP_190426258.1">
    <property type="nucleotide sequence ID" value="NZ_JAAOCA010000048.1"/>
</dbReference>
<keyword evidence="3" id="KW-1185">Reference proteome</keyword>
<feature type="transmembrane region" description="Helical" evidence="1">
    <location>
        <begin position="62"/>
        <end position="81"/>
    </location>
</feature>
<keyword evidence="1" id="KW-0472">Membrane</keyword>
<sequence length="240" mass="25455">MQDALNLWPLLGVAAIVVGFALRLNPLLVVALAAIVTGFAAHMPAEALLAAIGAGFIKTRTLPLIILLPLAVIGLLERHGLRDHAQHWISRFRGATAGRLLIGYLFVRETTAALGLTSLGGHPQMVRPLLAPMAEGAAVSRHGTLPAAVRQRLLAFCAATDNIGLFFGEDIFVAFGAIALMHTFLLGAGIDVEPLHIAVWGIPSAISAFVIHSLRLYRLDHYLARHKATAAAPSAQEGAR</sequence>
<dbReference type="Proteomes" id="UP000805841">
    <property type="component" value="Unassembled WGS sequence"/>
</dbReference>
<feature type="transmembrane region" description="Helical" evidence="1">
    <location>
        <begin position="196"/>
        <end position="217"/>
    </location>
</feature>
<keyword evidence="1" id="KW-0812">Transmembrane</keyword>
<gene>
    <name evidence="2" type="ORF">HAQ05_25315</name>
</gene>
<evidence type="ECO:0000313" key="2">
    <source>
        <dbReference type="EMBL" id="MBD1602001.1"/>
    </source>
</evidence>
<dbReference type="Pfam" id="PF06149">
    <property type="entry name" value="DUF969"/>
    <property type="match status" value="1"/>
</dbReference>
<feature type="transmembrane region" description="Helical" evidence="1">
    <location>
        <begin position="6"/>
        <end position="22"/>
    </location>
</feature>
<comment type="caution">
    <text evidence="2">The sequence shown here is derived from an EMBL/GenBank/DDBJ whole genome shotgun (WGS) entry which is preliminary data.</text>
</comment>
<proteinExistence type="predicted"/>
<feature type="transmembrane region" description="Helical" evidence="1">
    <location>
        <begin position="29"/>
        <end position="56"/>
    </location>
</feature>
<dbReference type="EMBL" id="JAAOCA010000048">
    <property type="protein sequence ID" value="MBD1602001.1"/>
    <property type="molecule type" value="Genomic_DNA"/>
</dbReference>
<keyword evidence="1" id="KW-1133">Transmembrane helix</keyword>
<evidence type="ECO:0000313" key="3">
    <source>
        <dbReference type="Proteomes" id="UP000805841"/>
    </source>
</evidence>